<keyword evidence="1" id="KW-0812">Transmembrane</keyword>
<evidence type="ECO:0000313" key="2">
    <source>
        <dbReference type="EMBL" id="MBX15693.1"/>
    </source>
</evidence>
<organism evidence="2">
    <name type="scientific">Rhizophora mucronata</name>
    <name type="common">Asiatic mangrove</name>
    <dbReference type="NCBI Taxonomy" id="61149"/>
    <lineage>
        <taxon>Eukaryota</taxon>
        <taxon>Viridiplantae</taxon>
        <taxon>Streptophyta</taxon>
        <taxon>Embryophyta</taxon>
        <taxon>Tracheophyta</taxon>
        <taxon>Spermatophyta</taxon>
        <taxon>Magnoliopsida</taxon>
        <taxon>eudicotyledons</taxon>
        <taxon>Gunneridae</taxon>
        <taxon>Pentapetalae</taxon>
        <taxon>rosids</taxon>
        <taxon>fabids</taxon>
        <taxon>Malpighiales</taxon>
        <taxon>Rhizophoraceae</taxon>
        <taxon>Rhizophora</taxon>
    </lineage>
</organism>
<reference evidence="2" key="1">
    <citation type="submission" date="2018-02" db="EMBL/GenBank/DDBJ databases">
        <title>Rhizophora mucronata_Transcriptome.</title>
        <authorList>
            <person name="Meera S.P."/>
            <person name="Sreeshan A."/>
            <person name="Augustine A."/>
        </authorList>
    </citation>
    <scope>NUCLEOTIDE SEQUENCE</scope>
    <source>
        <tissue evidence="2">Leaf</tissue>
    </source>
</reference>
<keyword evidence="1" id="KW-1133">Transmembrane helix</keyword>
<sequence>MDAYYDFLSINAQILHSIALTSISVLVLNLWED</sequence>
<dbReference type="EMBL" id="GGEC01035209">
    <property type="protein sequence ID" value="MBX15693.1"/>
    <property type="molecule type" value="Transcribed_RNA"/>
</dbReference>
<protein>
    <submittedName>
        <fullName evidence="2">Uncharacterized protein LOC103337080 isoform X1</fullName>
    </submittedName>
</protein>
<keyword evidence="1" id="KW-0472">Membrane</keyword>
<dbReference type="AlphaFoldDB" id="A0A2P2LCJ4"/>
<evidence type="ECO:0000256" key="1">
    <source>
        <dbReference type="SAM" id="Phobius"/>
    </source>
</evidence>
<proteinExistence type="predicted"/>
<accession>A0A2P2LCJ4</accession>
<feature type="transmembrane region" description="Helical" evidence="1">
    <location>
        <begin position="12"/>
        <end position="31"/>
    </location>
</feature>
<name>A0A2P2LCJ4_RHIMU</name>